<dbReference type="PANTHER" id="PTHR30296">
    <property type="entry name" value="UNCHARACTERIZED PROTEIN YKGE"/>
    <property type="match status" value="1"/>
</dbReference>
<dbReference type="RefSeq" id="WP_010852498.1">
    <property type="nucleotide sequence ID" value="NZ_AQHR01000015.1"/>
</dbReference>
<proteinExistence type="predicted"/>
<dbReference type="PANTHER" id="PTHR30296:SF0">
    <property type="entry name" value="LACTATE UTILIZATION PROTEIN A"/>
    <property type="match status" value="1"/>
</dbReference>
<dbReference type="InterPro" id="IPR004017">
    <property type="entry name" value="Cys_rich_dom"/>
</dbReference>
<protein>
    <submittedName>
        <fullName evidence="2">Putative L-lactate dehydrogenase, Fe-S oxidoreductase subunit YkgE</fullName>
    </submittedName>
</protein>
<evidence type="ECO:0000313" key="2">
    <source>
        <dbReference type="EMBL" id="EON79117.1"/>
    </source>
</evidence>
<dbReference type="GO" id="GO:0016491">
    <property type="term" value="F:oxidoreductase activity"/>
    <property type="evidence" value="ECO:0007669"/>
    <property type="project" value="UniProtKB-ARBA"/>
</dbReference>
<keyword evidence="3" id="KW-1185">Reference proteome</keyword>
<dbReference type="AlphaFoldDB" id="R7ZYE5"/>
<gene>
    <name evidence="2" type="ORF">ADIS_0346</name>
</gene>
<comment type="caution">
    <text evidence="2">The sequence shown here is derived from an EMBL/GenBank/DDBJ whole genome shotgun (WGS) entry which is preliminary data.</text>
</comment>
<evidence type="ECO:0000259" key="1">
    <source>
        <dbReference type="Pfam" id="PF02754"/>
    </source>
</evidence>
<dbReference type="STRING" id="1232681.ADIS_0346"/>
<reference evidence="2 3" key="1">
    <citation type="submission" date="2013-02" db="EMBL/GenBank/DDBJ databases">
        <title>A novel strain isolated from Lonar lake, Maharashtra, India.</title>
        <authorList>
            <person name="Singh A."/>
        </authorList>
    </citation>
    <scope>NUCLEOTIDE SEQUENCE [LARGE SCALE GENOMIC DNA]</scope>
    <source>
        <strain evidence="2 3">AK24</strain>
    </source>
</reference>
<dbReference type="OrthoDB" id="9770306at2"/>
<name>R7ZYE5_9BACT</name>
<organism evidence="2 3">
    <name type="scientific">Lunatimonas lonarensis</name>
    <dbReference type="NCBI Taxonomy" id="1232681"/>
    <lineage>
        <taxon>Bacteria</taxon>
        <taxon>Pseudomonadati</taxon>
        <taxon>Bacteroidota</taxon>
        <taxon>Cytophagia</taxon>
        <taxon>Cytophagales</taxon>
        <taxon>Cyclobacteriaceae</taxon>
    </lineage>
</organism>
<dbReference type="Pfam" id="PF02754">
    <property type="entry name" value="CCG"/>
    <property type="match status" value="2"/>
</dbReference>
<dbReference type="Proteomes" id="UP000013909">
    <property type="component" value="Unassembled WGS sequence"/>
</dbReference>
<sequence>MKVGLFIPCYVDQFYPAVAIATLELLEKLGVNVDYPLNQTCCGQPMANSGYQHYSEGTSAHFLETFSGYDYIVAPSGSCTLHVKEHVLAHDGSGPQIYELCEFLTDVLKVSELGARFPYRVGFHSSCHGLRGLRLAKPSEIVGEDFNKPESLLSKVEELKLVTLDRKDECCGFGGTFAVFEEGVSVQMGKDRLADHLSKQVDVITGADMSCLMHLEGLLKRQNSPVKILHIAEILNGTTLSKT</sequence>
<feature type="domain" description="Cysteine-rich" evidence="1">
    <location>
        <begin position="121"/>
        <end position="215"/>
    </location>
</feature>
<dbReference type="EMBL" id="AQHR01000015">
    <property type="protein sequence ID" value="EON79117.1"/>
    <property type="molecule type" value="Genomic_DNA"/>
</dbReference>
<feature type="domain" description="Cysteine-rich" evidence="1">
    <location>
        <begin position="3"/>
        <end position="84"/>
    </location>
</feature>
<dbReference type="PATRIC" id="fig|1288963.3.peg.347"/>
<accession>R7ZYE5</accession>
<evidence type="ECO:0000313" key="3">
    <source>
        <dbReference type="Proteomes" id="UP000013909"/>
    </source>
</evidence>
<dbReference type="GO" id="GO:0005829">
    <property type="term" value="C:cytosol"/>
    <property type="evidence" value="ECO:0007669"/>
    <property type="project" value="TreeGrafter"/>
</dbReference>